<proteinExistence type="predicted"/>
<sequence>MTTEVEFAEKYQDLISFICPEKIPGGKLEEVGKIPNFGFSKLDNPPLYLRGGGQQSTSKDITVTFRSIRPPRFNKKIEISSDSLIHKIKRILQESLKEDGIDVTVEQIVLLLKTKTTHDGAKLSSLLVNPDDTMLTFNVLISKSIPKQEAGEDVVAETTSTETLPRLSEKAWTKINDILKDEISDNDLREEYLKRLREVEERTG</sequence>
<evidence type="ECO:0000313" key="2">
    <source>
        <dbReference type="Proteomes" id="UP000290900"/>
    </source>
</evidence>
<organism evidence="1 2">
    <name type="scientific">Brettanomyces naardenensis</name>
    <name type="common">Yeast</name>
    <dbReference type="NCBI Taxonomy" id="13370"/>
    <lineage>
        <taxon>Eukaryota</taxon>
        <taxon>Fungi</taxon>
        <taxon>Dikarya</taxon>
        <taxon>Ascomycota</taxon>
        <taxon>Saccharomycotina</taxon>
        <taxon>Pichiomycetes</taxon>
        <taxon>Pichiales</taxon>
        <taxon>Pichiaceae</taxon>
        <taxon>Brettanomyces</taxon>
    </lineage>
</organism>
<dbReference type="Gene3D" id="3.10.20.90">
    <property type="entry name" value="Phosphatidylinositol 3-kinase Catalytic Subunit, Chain A, domain 1"/>
    <property type="match status" value="1"/>
</dbReference>
<dbReference type="AlphaFoldDB" id="A0A448YL48"/>
<protein>
    <submittedName>
        <fullName evidence="1">DEKNAAC102711</fullName>
    </submittedName>
</protein>
<dbReference type="InParanoid" id="A0A448YL48"/>
<dbReference type="OrthoDB" id="4067208at2759"/>
<dbReference type="Proteomes" id="UP000290900">
    <property type="component" value="Unassembled WGS sequence"/>
</dbReference>
<accession>A0A448YL48</accession>
<evidence type="ECO:0000313" key="1">
    <source>
        <dbReference type="EMBL" id="VEU21621.1"/>
    </source>
</evidence>
<dbReference type="EMBL" id="CAACVR010000012">
    <property type="protein sequence ID" value="VEU21621.1"/>
    <property type="molecule type" value="Genomic_DNA"/>
</dbReference>
<keyword evidence="2" id="KW-1185">Reference proteome</keyword>
<gene>
    <name evidence="1" type="ORF">BRENAR_LOCUS2354</name>
</gene>
<name>A0A448YL48_BRENA</name>
<reference evidence="1 2" key="1">
    <citation type="submission" date="2018-12" db="EMBL/GenBank/DDBJ databases">
        <authorList>
            <person name="Tiukova I."/>
            <person name="Dainat J."/>
        </authorList>
    </citation>
    <scope>NUCLEOTIDE SEQUENCE [LARGE SCALE GENOMIC DNA]</scope>
</reference>